<dbReference type="PANTHER" id="PTHR47505:SF1">
    <property type="entry name" value="DNA UTILIZATION PROTEIN YHGH"/>
    <property type="match status" value="1"/>
</dbReference>
<accession>A0A1M5R0Q7</accession>
<dbReference type="RefSeq" id="WP_072724594.1">
    <property type="nucleotide sequence ID" value="NZ_FQXH01000010.1"/>
</dbReference>
<evidence type="ECO:0000313" key="5">
    <source>
        <dbReference type="Proteomes" id="UP000242520"/>
    </source>
</evidence>
<evidence type="ECO:0000259" key="2">
    <source>
        <dbReference type="Pfam" id="PF00156"/>
    </source>
</evidence>
<dbReference type="InterPro" id="IPR044005">
    <property type="entry name" value="DZR_2"/>
</dbReference>
<dbReference type="Pfam" id="PF18912">
    <property type="entry name" value="DZR_2"/>
    <property type="match status" value="1"/>
</dbReference>
<comment type="similarity">
    <text evidence="1">Belongs to the ComF/GntX family.</text>
</comment>
<dbReference type="SUPFAM" id="SSF53271">
    <property type="entry name" value="PRTase-like"/>
    <property type="match status" value="1"/>
</dbReference>
<feature type="domain" description="Double zinc ribbon" evidence="3">
    <location>
        <begin position="5"/>
        <end position="65"/>
    </location>
</feature>
<name>A0A1M5R0Q7_9FIRM</name>
<evidence type="ECO:0000313" key="4">
    <source>
        <dbReference type="EMBL" id="SHH19984.1"/>
    </source>
</evidence>
<feature type="domain" description="Phosphoribosyltransferase" evidence="2">
    <location>
        <begin position="181"/>
        <end position="233"/>
    </location>
</feature>
<evidence type="ECO:0000259" key="3">
    <source>
        <dbReference type="Pfam" id="PF18912"/>
    </source>
</evidence>
<protein>
    <submittedName>
        <fullName evidence="4">Competence protein ComFC</fullName>
    </submittedName>
</protein>
<dbReference type="AlphaFoldDB" id="A0A1M5R0Q7"/>
<dbReference type="Proteomes" id="UP000242520">
    <property type="component" value="Unassembled WGS sequence"/>
</dbReference>
<evidence type="ECO:0000256" key="1">
    <source>
        <dbReference type="ARBA" id="ARBA00008007"/>
    </source>
</evidence>
<gene>
    <name evidence="4" type="ORF">SAMN02744040_01190</name>
</gene>
<reference evidence="5" key="1">
    <citation type="submission" date="2016-11" db="EMBL/GenBank/DDBJ databases">
        <authorList>
            <person name="Varghese N."/>
            <person name="Submissions S."/>
        </authorList>
    </citation>
    <scope>NUCLEOTIDE SEQUENCE [LARGE SCALE GENOMIC DNA]</scope>
    <source>
        <strain evidence="5">DSM 15285</strain>
    </source>
</reference>
<dbReference type="Pfam" id="PF00156">
    <property type="entry name" value="Pribosyltran"/>
    <property type="match status" value="1"/>
</dbReference>
<proteinExistence type="inferred from homology"/>
<dbReference type="OrthoDB" id="9779910at2"/>
<dbReference type="InterPro" id="IPR029057">
    <property type="entry name" value="PRTase-like"/>
</dbReference>
<sequence length="238" mass="27909">MISTLLDYIYPRNIKCIICKNPIPKTNPYSLCKNCFNEIHFIKKGCIKCGKPLTLFYKDEFCINCKKEDYFFERALSCVEYDDNIHKLIYSFKYGRKTYLAYPIASIMKDKLEYESIDFDYIIPVPLHKKRQIKRGFNQSQLISEILGKFTNKQMLDILYRNKHTKFLSNLTKKDRKNELKGVFTIKGNQHKIIKKNILLVDDIFTTGSTVDEISKILLACGVKKIYVITFATGKNIY</sequence>
<dbReference type="Gene3D" id="3.40.50.2020">
    <property type="match status" value="1"/>
</dbReference>
<organism evidence="4 5">
    <name type="scientific">Tepidibacter thalassicus DSM 15285</name>
    <dbReference type="NCBI Taxonomy" id="1123350"/>
    <lineage>
        <taxon>Bacteria</taxon>
        <taxon>Bacillati</taxon>
        <taxon>Bacillota</taxon>
        <taxon>Clostridia</taxon>
        <taxon>Peptostreptococcales</taxon>
        <taxon>Peptostreptococcaceae</taxon>
        <taxon>Tepidibacter</taxon>
    </lineage>
</organism>
<dbReference type="CDD" id="cd06223">
    <property type="entry name" value="PRTases_typeI"/>
    <property type="match status" value="1"/>
</dbReference>
<dbReference type="InterPro" id="IPR000836">
    <property type="entry name" value="PRTase_dom"/>
</dbReference>
<dbReference type="InterPro" id="IPR051910">
    <property type="entry name" value="ComF/GntX_DNA_util-trans"/>
</dbReference>
<dbReference type="EMBL" id="FQXH01000010">
    <property type="protein sequence ID" value="SHH19984.1"/>
    <property type="molecule type" value="Genomic_DNA"/>
</dbReference>
<keyword evidence="5" id="KW-1185">Reference proteome</keyword>
<dbReference type="PANTHER" id="PTHR47505">
    <property type="entry name" value="DNA UTILIZATION PROTEIN YHGH"/>
    <property type="match status" value="1"/>
</dbReference>
<dbReference type="STRING" id="1123350.SAMN02744040_01190"/>